<proteinExistence type="predicted"/>
<protein>
    <submittedName>
        <fullName evidence="1">Uncharacterized protein</fullName>
    </submittedName>
</protein>
<evidence type="ECO:0000313" key="2">
    <source>
        <dbReference type="Proteomes" id="UP001243375"/>
    </source>
</evidence>
<dbReference type="EMBL" id="JASBWU010000003">
    <property type="protein sequence ID" value="KAJ9123047.1"/>
    <property type="molecule type" value="Genomic_DNA"/>
</dbReference>
<evidence type="ECO:0000313" key="1">
    <source>
        <dbReference type="EMBL" id="KAJ9123047.1"/>
    </source>
</evidence>
<comment type="caution">
    <text evidence="1">The sequence shown here is derived from an EMBL/GenBank/DDBJ whole genome shotgun (WGS) entry which is preliminary data.</text>
</comment>
<sequence length="877" mass="92552">MSSYSRLPSAMPLPNEQSPGSVGALIKRFQRAFEADTELQVAWKRAASEWVSGEVVSPRIHNERRKSDTHASLNQVRSLASTSLPTISPSLNPTKSKTGLKGVKPALEPPSSPADVAVAAAAAIAAGGVSSSDFTLDSNTNSSNVEQPTTVEHPVSTPPNSASRRSGTSSNITSFDENLLDAASSPVATEFTPAPLINDVPQVSETEDAPFPPLPAASSPRLALATTGPAELLLSPSLNNDSSSNTQEGNQGVKTVPGPSVTEEDAGGIDGNEEQDNIHIRSDLERHPNITTTVSKSTIPQLSSPLYMDGGCTDAQQHLLPEQQAANEPNVSDYRPTASNSSNVGDGNGVTLELRAMWKGEWGRNKQTPLVHGETRSSASLPQEANIVSGPSGTQPDDVPTGYESDATRVTGEQEKTPRQAQVPVGVSEQAEGQDPPQPSSQSPSFSKEENKKDEGGPAVLLHRAPTQHGSKGSTVMDVQQFTEPEEGHAKSTPPEPDVESLLLLRKQESSWSPPHQPKHNDSPIGPREPEETDPLPRNEEDRIPEGQMEALMSAFEPSSVRGVGESGGVSGKVLMQEQEQRSVNERKEPAAAKREVITQPSQSVRSDGDVKQCIKQMGHTQRPITTSANKTHDRSDKATTSRSSHVGERPVGPTVPPRLKAVDQRPLNAERKSTVQARITSQRPPPTSLSSSAKPSALAALSVARRTSSTVGGRTVSSATGLGEASLARPTGILPPQGARSVTTGQCQTRDSGAFTRGSQPNSTVAATSLHTACTAISKGTARPPAHAQQLITPVHRSQATINQPAKPLLRSLPTSSVTDTTPQKSVRTSLYAATASSLAKARSQDTNKNMVSVVHKAGLGGGQRIRGGGLARREL</sequence>
<organism evidence="1 2">
    <name type="scientific">Naganishia vaughanmartiniae</name>
    <dbReference type="NCBI Taxonomy" id="1424756"/>
    <lineage>
        <taxon>Eukaryota</taxon>
        <taxon>Fungi</taxon>
        <taxon>Dikarya</taxon>
        <taxon>Basidiomycota</taxon>
        <taxon>Agaricomycotina</taxon>
        <taxon>Tremellomycetes</taxon>
        <taxon>Filobasidiales</taxon>
        <taxon>Filobasidiaceae</taxon>
        <taxon>Naganishia</taxon>
    </lineage>
</organism>
<keyword evidence="2" id="KW-1185">Reference proteome</keyword>
<accession>A0ACC2XJY9</accession>
<dbReference type="Proteomes" id="UP001243375">
    <property type="component" value="Unassembled WGS sequence"/>
</dbReference>
<gene>
    <name evidence="1" type="ORF">QFC22_001236</name>
</gene>
<name>A0ACC2XJY9_9TREE</name>
<reference evidence="1" key="1">
    <citation type="submission" date="2023-04" db="EMBL/GenBank/DDBJ databases">
        <title>Draft Genome sequencing of Naganishia species isolated from polar environments using Oxford Nanopore Technology.</title>
        <authorList>
            <person name="Leo P."/>
            <person name="Venkateswaran K."/>
        </authorList>
    </citation>
    <scope>NUCLEOTIDE SEQUENCE</scope>
    <source>
        <strain evidence="1">MNA-CCFEE 5425</strain>
    </source>
</reference>